<name>A0A8H3W5H4_9PEZI</name>
<evidence type="ECO:0000313" key="2">
    <source>
        <dbReference type="EMBL" id="KAF0321628.1"/>
    </source>
</evidence>
<dbReference type="Proteomes" id="UP000434172">
    <property type="component" value="Unassembled WGS sequence"/>
</dbReference>
<sequence length="289" mass="31685">MFRSFLNSIFPGTQTPPESTIANSASPDESGQRVTGSTWDVHPMSHPATAPWHLNLSERDTDKLLHGYQPAAMEDRWMCRSDGSDEQGNIVVHVYRSWTGNEQFQMKVTASSLRETALRGSEAKKSGENDAEITELTWDTGSGDAQMSEEDAKSLATTICKRMQLSTLIPVVALGISAVSAEYCTQALDPYPRKASTGFRFESVDANNWKWTSRDVQVVTTVSPQGGNCQIHQGGGGGEFSATICIDFKGNYACWVTPSKNQVCDMVFEQDEAPVDVCGNIKNIWGWVA</sequence>
<comment type="caution">
    <text evidence="2">The sequence shown here is derived from an EMBL/GenBank/DDBJ whole genome shotgun (WGS) entry which is preliminary data.</text>
</comment>
<feature type="compositionally biased region" description="Polar residues" evidence="1">
    <location>
        <begin position="1"/>
        <end position="38"/>
    </location>
</feature>
<evidence type="ECO:0000256" key="1">
    <source>
        <dbReference type="SAM" id="MobiDB-lite"/>
    </source>
</evidence>
<dbReference type="OrthoDB" id="4521980at2759"/>
<gene>
    <name evidence="2" type="ORF">GQ607_011141</name>
</gene>
<protein>
    <submittedName>
        <fullName evidence="2">Uncharacterized protein</fullName>
    </submittedName>
</protein>
<proteinExistence type="predicted"/>
<keyword evidence="3" id="KW-1185">Reference proteome</keyword>
<evidence type="ECO:0000313" key="3">
    <source>
        <dbReference type="Proteomes" id="UP000434172"/>
    </source>
</evidence>
<accession>A0A8H3W5H4</accession>
<reference evidence="2 3" key="1">
    <citation type="submission" date="2019-12" db="EMBL/GenBank/DDBJ databases">
        <title>A genome sequence resource for the geographically widespread anthracnose pathogen Colletotrichum asianum.</title>
        <authorList>
            <person name="Meng Y."/>
        </authorList>
    </citation>
    <scope>NUCLEOTIDE SEQUENCE [LARGE SCALE GENOMIC DNA]</scope>
    <source>
        <strain evidence="2 3">ICMP 18580</strain>
    </source>
</reference>
<dbReference type="AlphaFoldDB" id="A0A8H3W5H4"/>
<organism evidence="2 3">
    <name type="scientific">Colletotrichum asianum</name>
    <dbReference type="NCBI Taxonomy" id="702518"/>
    <lineage>
        <taxon>Eukaryota</taxon>
        <taxon>Fungi</taxon>
        <taxon>Dikarya</taxon>
        <taxon>Ascomycota</taxon>
        <taxon>Pezizomycotina</taxon>
        <taxon>Sordariomycetes</taxon>
        <taxon>Hypocreomycetidae</taxon>
        <taxon>Glomerellales</taxon>
        <taxon>Glomerellaceae</taxon>
        <taxon>Colletotrichum</taxon>
        <taxon>Colletotrichum gloeosporioides species complex</taxon>
    </lineage>
</organism>
<dbReference type="EMBL" id="WOWK01000069">
    <property type="protein sequence ID" value="KAF0321628.1"/>
    <property type="molecule type" value="Genomic_DNA"/>
</dbReference>
<feature type="region of interest" description="Disordered" evidence="1">
    <location>
        <begin position="1"/>
        <end position="40"/>
    </location>
</feature>